<dbReference type="Gene3D" id="2.40.160.20">
    <property type="match status" value="1"/>
</dbReference>
<protein>
    <submittedName>
        <fullName evidence="2">Outer membrane beta-barrel protein</fullName>
    </submittedName>
</protein>
<dbReference type="InterPro" id="IPR011250">
    <property type="entry name" value="OMP/PagP_B-barrel"/>
</dbReference>
<reference evidence="2 3" key="1">
    <citation type="submission" date="2020-09" db="EMBL/GenBank/DDBJ databases">
        <title>Novel species of Mucilaginibacter isolated from a glacier on the Tibetan Plateau.</title>
        <authorList>
            <person name="Liu Q."/>
            <person name="Xin Y.-H."/>
        </authorList>
    </citation>
    <scope>NUCLEOTIDE SEQUENCE [LARGE SCALE GENOMIC DNA]</scope>
    <source>
        <strain evidence="2 3">ZT4R22</strain>
    </source>
</reference>
<evidence type="ECO:0000256" key="1">
    <source>
        <dbReference type="SAM" id="SignalP"/>
    </source>
</evidence>
<keyword evidence="3" id="KW-1185">Reference proteome</keyword>
<organism evidence="2 3">
    <name type="scientific">Mucilaginibacter pankratovii</name>
    <dbReference type="NCBI Taxonomy" id="2772110"/>
    <lineage>
        <taxon>Bacteria</taxon>
        <taxon>Pseudomonadati</taxon>
        <taxon>Bacteroidota</taxon>
        <taxon>Sphingobacteriia</taxon>
        <taxon>Sphingobacteriales</taxon>
        <taxon>Sphingobacteriaceae</taxon>
        <taxon>Mucilaginibacter</taxon>
    </lineage>
</organism>
<proteinExistence type="predicted"/>
<dbReference type="Proteomes" id="UP000606600">
    <property type="component" value="Unassembled WGS sequence"/>
</dbReference>
<comment type="caution">
    <text evidence="2">The sequence shown here is derived from an EMBL/GenBank/DDBJ whole genome shotgun (WGS) entry which is preliminary data.</text>
</comment>
<keyword evidence="1" id="KW-0732">Signal</keyword>
<feature type="signal peptide" evidence="1">
    <location>
        <begin position="1"/>
        <end position="20"/>
    </location>
</feature>
<dbReference type="SUPFAM" id="SSF56925">
    <property type="entry name" value="OMPA-like"/>
    <property type="match status" value="1"/>
</dbReference>
<gene>
    <name evidence="2" type="ORF">IDJ77_02355</name>
</gene>
<dbReference type="RefSeq" id="WP_191187312.1">
    <property type="nucleotide sequence ID" value="NZ_JACWMY010000001.1"/>
</dbReference>
<dbReference type="EMBL" id="JACWMY010000001">
    <property type="protein sequence ID" value="MBD1362640.1"/>
    <property type="molecule type" value="Genomic_DNA"/>
</dbReference>
<evidence type="ECO:0000313" key="3">
    <source>
        <dbReference type="Proteomes" id="UP000606600"/>
    </source>
</evidence>
<accession>A0ABR7WJZ2</accession>
<evidence type="ECO:0000313" key="2">
    <source>
        <dbReference type="EMBL" id="MBD1362640.1"/>
    </source>
</evidence>
<sequence length="176" mass="18708">MKKALTFIIALTSFMISAKAQKGNNQLQLGGQAAFPVSELGDVTKTGFGFSGKGMYGIGTSSQQVTFEAGFNRFTVKNLPSGVDGHYSAIPIYTGYRYLIGGLSLEPQAGISINRVVGSAGNQTVSSSEANFGWATSIGYEFNNIELSVRYQSSDVKDSDVDLTFVGVRLACNFGL</sequence>
<feature type="chain" id="PRO_5047445427" evidence="1">
    <location>
        <begin position="21"/>
        <end position="176"/>
    </location>
</feature>
<name>A0ABR7WJZ2_9SPHI</name>